<gene>
    <name evidence="2" type="ORF">OSTQU699_LOCUS9292</name>
</gene>
<organism evidence="2 3">
    <name type="scientific">Ostreobium quekettii</name>
    <dbReference type="NCBI Taxonomy" id="121088"/>
    <lineage>
        <taxon>Eukaryota</taxon>
        <taxon>Viridiplantae</taxon>
        <taxon>Chlorophyta</taxon>
        <taxon>core chlorophytes</taxon>
        <taxon>Ulvophyceae</taxon>
        <taxon>TCBD clade</taxon>
        <taxon>Bryopsidales</taxon>
        <taxon>Ostreobineae</taxon>
        <taxon>Ostreobiaceae</taxon>
        <taxon>Ostreobium</taxon>
    </lineage>
</organism>
<evidence type="ECO:0000313" key="2">
    <source>
        <dbReference type="EMBL" id="CAD7703935.1"/>
    </source>
</evidence>
<feature type="compositionally biased region" description="Polar residues" evidence="1">
    <location>
        <begin position="122"/>
        <end position="131"/>
    </location>
</feature>
<name>A0A8S1JDN8_9CHLO</name>
<feature type="compositionally biased region" description="Basic and acidic residues" evidence="1">
    <location>
        <begin position="132"/>
        <end position="141"/>
    </location>
</feature>
<protein>
    <submittedName>
        <fullName evidence="2">Uncharacterized protein</fullName>
    </submittedName>
</protein>
<dbReference type="Proteomes" id="UP000708148">
    <property type="component" value="Unassembled WGS sequence"/>
</dbReference>
<accession>A0A8S1JDN8</accession>
<feature type="region of interest" description="Disordered" evidence="1">
    <location>
        <begin position="227"/>
        <end position="269"/>
    </location>
</feature>
<dbReference type="EMBL" id="CAJHUC010002532">
    <property type="protein sequence ID" value="CAD7703935.1"/>
    <property type="molecule type" value="Genomic_DNA"/>
</dbReference>
<feature type="compositionally biased region" description="Polar residues" evidence="1">
    <location>
        <begin position="242"/>
        <end position="257"/>
    </location>
</feature>
<sequence>MCTLGPMRCYRPSVPQNSFCPLTPKNTRAQVPGAGTGGTAQGRGSQGTKALLQVYKGLVDATFASWEADAREAQHFEKKLQQEVDGLELEQGTLEGMLRQLECELGALEAAAAQEEDRPPQQEYTRALQRQSDVRQNDKTTAKKPRVQRRGAKGRNQDHDIAANVLTGLEEEVRIWQLRLQLAGNNHRLAELSEWQVLLGQQGQLDGTMPTVENSTLPDANADTVSRTRDAISPAGKPVAKPSSSRVSHGQRQGSKSNIKRKSKLASLPLTLNCPTRKRQEELLGRRLRRRTEMHSSPSMW</sequence>
<comment type="caution">
    <text evidence="2">The sequence shown here is derived from an EMBL/GenBank/DDBJ whole genome shotgun (WGS) entry which is preliminary data.</text>
</comment>
<proteinExistence type="predicted"/>
<feature type="compositionally biased region" description="Basic residues" evidence="1">
    <location>
        <begin position="142"/>
        <end position="153"/>
    </location>
</feature>
<feature type="region of interest" description="Disordered" evidence="1">
    <location>
        <begin position="112"/>
        <end position="159"/>
    </location>
</feature>
<dbReference type="AlphaFoldDB" id="A0A8S1JDN8"/>
<evidence type="ECO:0000256" key="1">
    <source>
        <dbReference type="SAM" id="MobiDB-lite"/>
    </source>
</evidence>
<reference evidence="2" key="1">
    <citation type="submission" date="2020-12" db="EMBL/GenBank/DDBJ databases">
        <authorList>
            <person name="Iha C."/>
        </authorList>
    </citation>
    <scope>NUCLEOTIDE SEQUENCE</scope>
</reference>
<keyword evidence="3" id="KW-1185">Reference proteome</keyword>
<evidence type="ECO:0000313" key="3">
    <source>
        <dbReference type="Proteomes" id="UP000708148"/>
    </source>
</evidence>